<dbReference type="EMBL" id="JAWWNJ010000004">
    <property type="protein sequence ID" value="KAK7057705.1"/>
    <property type="molecule type" value="Genomic_DNA"/>
</dbReference>
<dbReference type="GO" id="GO:0016020">
    <property type="term" value="C:membrane"/>
    <property type="evidence" value="ECO:0007669"/>
    <property type="project" value="UniProtKB-SubCell"/>
</dbReference>
<evidence type="ECO:0000313" key="9">
    <source>
        <dbReference type="Proteomes" id="UP001362999"/>
    </source>
</evidence>
<dbReference type="InterPro" id="IPR025256">
    <property type="entry name" value="TM7S3/TM198-like_dom"/>
</dbReference>
<feature type="transmembrane region" description="Helical" evidence="5">
    <location>
        <begin position="169"/>
        <end position="187"/>
    </location>
</feature>
<feature type="transmembrane region" description="Helical" evidence="5">
    <location>
        <begin position="143"/>
        <end position="162"/>
    </location>
</feature>
<feature type="signal peptide" evidence="6">
    <location>
        <begin position="1"/>
        <end position="29"/>
    </location>
</feature>
<keyword evidence="2 5" id="KW-0812">Transmembrane</keyword>
<comment type="subcellular location">
    <subcellularLocation>
        <location evidence="1">Membrane</location>
        <topology evidence="1">Multi-pass membrane protein</topology>
    </subcellularLocation>
</comment>
<name>A0AAW0E1K7_9AGAR</name>
<feature type="transmembrane region" description="Helical" evidence="5">
    <location>
        <begin position="199"/>
        <end position="219"/>
    </location>
</feature>
<evidence type="ECO:0000256" key="5">
    <source>
        <dbReference type="SAM" id="Phobius"/>
    </source>
</evidence>
<keyword evidence="9" id="KW-1185">Reference proteome</keyword>
<evidence type="ECO:0000256" key="1">
    <source>
        <dbReference type="ARBA" id="ARBA00004141"/>
    </source>
</evidence>
<reference evidence="8 9" key="1">
    <citation type="journal article" date="2024" name="J Genomics">
        <title>Draft genome sequencing and assembly of Favolaschia claudopus CIRM-BRFM 2984 isolated from oak limbs.</title>
        <authorList>
            <person name="Navarro D."/>
            <person name="Drula E."/>
            <person name="Chaduli D."/>
            <person name="Cazenave R."/>
            <person name="Ahrendt S."/>
            <person name="Wang J."/>
            <person name="Lipzen A."/>
            <person name="Daum C."/>
            <person name="Barry K."/>
            <person name="Grigoriev I.V."/>
            <person name="Favel A."/>
            <person name="Rosso M.N."/>
            <person name="Martin F."/>
        </authorList>
    </citation>
    <scope>NUCLEOTIDE SEQUENCE [LARGE SCALE GENOMIC DNA]</scope>
    <source>
        <strain evidence="8 9">CIRM-BRFM 2984</strain>
    </source>
</reference>
<feature type="chain" id="PRO_5043877927" evidence="6">
    <location>
        <begin position="30"/>
        <end position="355"/>
    </location>
</feature>
<sequence length="355" mass="37951">MFPAGRGTPPLVWLLAVILFFHLATFTTASPTTRHLISRYNSNNDDVLLPRAFTVNNSTGTVEVFDGSGNLIAQSPATDGSGSNFDLPALVWIGFSLVIGLPMSCAGIRGWRLSTGIGIGLAAAMASWAAIINTVGGSGVADLFLNAIIIVFFICGFALGVFEIGRLGGITMIGVTGGMAFGIRVVLLRAGLLLSSPGLFAINWVIVGICAAAGGLSLIWFQRYGLLFGCASIGTFLTALGVDLIMSKQQGMSAGLRFLFDRNDSHVAFLLANPYTAPIRSRILIIASLALIPILAIAQHRFFPQPFTRRPTVSDDILAVNYPTVEIVDTKRKTFLMDLWDGVRHKPDSVNRFSV</sequence>
<comment type="caution">
    <text evidence="8">The sequence shown here is derived from an EMBL/GenBank/DDBJ whole genome shotgun (WGS) entry which is preliminary data.</text>
</comment>
<protein>
    <submittedName>
        <fullName evidence="8">SET domain-containing protein</fullName>
    </submittedName>
</protein>
<dbReference type="Proteomes" id="UP001362999">
    <property type="component" value="Unassembled WGS sequence"/>
</dbReference>
<gene>
    <name evidence="8" type="ORF">R3P38DRAFT_2842605</name>
</gene>
<feature type="transmembrane region" description="Helical" evidence="5">
    <location>
        <begin position="113"/>
        <end position="131"/>
    </location>
</feature>
<dbReference type="Pfam" id="PF13886">
    <property type="entry name" value="TM7S3_TM198"/>
    <property type="match status" value="1"/>
</dbReference>
<evidence type="ECO:0000313" key="8">
    <source>
        <dbReference type="EMBL" id="KAK7057705.1"/>
    </source>
</evidence>
<organism evidence="8 9">
    <name type="scientific">Favolaschia claudopus</name>
    <dbReference type="NCBI Taxonomy" id="2862362"/>
    <lineage>
        <taxon>Eukaryota</taxon>
        <taxon>Fungi</taxon>
        <taxon>Dikarya</taxon>
        <taxon>Basidiomycota</taxon>
        <taxon>Agaricomycotina</taxon>
        <taxon>Agaricomycetes</taxon>
        <taxon>Agaricomycetidae</taxon>
        <taxon>Agaricales</taxon>
        <taxon>Marasmiineae</taxon>
        <taxon>Mycenaceae</taxon>
        <taxon>Favolaschia</taxon>
    </lineage>
</organism>
<evidence type="ECO:0000256" key="2">
    <source>
        <dbReference type="ARBA" id="ARBA00022692"/>
    </source>
</evidence>
<feature type="transmembrane region" description="Helical" evidence="5">
    <location>
        <begin position="89"/>
        <end position="106"/>
    </location>
</feature>
<accession>A0AAW0E1K7</accession>
<evidence type="ECO:0000256" key="6">
    <source>
        <dbReference type="SAM" id="SignalP"/>
    </source>
</evidence>
<feature type="transmembrane region" description="Helical" evidence="5">
    <location>
        <begin position="226"/>
        <end position="246"/>
    </location>
</feature>
<keyword evidence="4 5" id="KW-0472">Membrane</keyword>
<dbReference type="AlphaFoldDB" id="A0AAW0E1K7"/>
<evidence type="ECO:0000259" key="7">
    <source>
        <dbReference type="Pfam" id="PF13886"/>
    </source>
</evidence>
<keyword evidence="3 5" id="KW-1133">Transmembrane helix</keyword>
<keyword evidence="6" id="KW-0732">Signal</keyword>
<feature type="transmembrane region" description="Helical" evidence="5">
    <location>
        <begin position="279"/>
        <end position="298"/>
    </location>
</feature>
<proteinExistence type="predicted"/>
<evidence type="ECO:0000256" key="3">
    <source>
        <dbReference type="ARBA" id="ARBA00022989"/>
    </source>
</evidence>
<feature type="domain" description="TM7S3/TM198-like" evidence="7">
    <location>
        <begin position="96"/>
        <end position="297"/>
    </location>
</feature>
<evidence type="ECO:0000256" key="4">
    <source>
        <dbReference type="ARBA" id="ARBA00023136"/>
    </source>
</evidence>